<gene>
    <name evidence="1" type="ORF">GIL414_LOCUS34322</name>
</gene>
<sequence length="84" mass="9381">SDSEEFLSVIKYLIENGNTTVYQWRTGGRIPVSIERLALNYKFVETTEVTEDEPNIILGLDDDSATSIEGIEVKQTANQTDAID</sequence>
<evidence type="ECO:0000313" key="1">
    <source>
        <dbReference type="EMBL" id="CAF4492554.1"/>
    </source>
</evidence>
<evidence type="ECO:0000313" key="2">
    <source>
        <dbReference type="Proteomes" id="UP000681720"/>
    </source>
</evidence>
<name>A0A8S2XE53_9BILA</name>
<feature type="non-terminal residue" evidence="1">
    <location>
        <position position="1"/>
    </location>
</feature>
<dbReference type="Proteomes" id="UP000681720">
    <property type="component" value="Unassembled WGS sequence"/>
</dbReference>
<dbReference type="AlphaFoldDB" id="A0A8S2XE53"/>
<proteinExistence type="predicted"/>
<comment type="caution">
    <text evidence="1">The sequence shown here is derived from an EMBL/GenBank/DDBJ whole genome shotgun (WGS) entry which is preliminary data.</text>
</comment>
<accession>A0A8S2XE53</accession>
<protein>
    <submittedName>
        <fullName evidence="1">Uncharacterized protein</fullName>
    </submittedName>
</protein>
<dbReference type="EMBL" id="CAJOBJ010078988">
    <property type="protein sequence ID" value="CAF4492554.1"/>
    <property type="molecule type" value="Genomic_DNA"/>
</dbReference>
<organism evidence="1 2">
    <name type="scientific">Rotaria magnacalcarata</name>
    <dbReference type="NCBI Taxonomy" id="392030"/>
    <lineage>
        <taxon>Eukaryota</taxon>
        <taxon>Metazoa</taxon>
        <taxon>Spiralia</taxon>
        <taxon>Gnathifera</taxon>
        <taxon>Rotifera</taxon>
        <taxon>Eurotatoria</taxon>
        <taxon>Bdelloidea</taxon>
        <taxon>Philodinida</taxon>
        <taxon>Philodinidae</taxon>
        <taxon>Rotaria</taxon>
    </lineage>
</organism>
<feature type="non-terminal residue" evidence="1">
    <location>
        <position position="84"/>
    </location>
</feature>
<reference evidence="1" key="1">
    <citation type="submission" date="2021-02" db="EMBL/GenBank/DDBJ databases">
        <authorList>
            <person name="Nowell W R."/>
        </authorList>
    </citation>
    <scope>NUCLEOTIDE SEQUENCE</scope>
</reference>